<evidence type="ECO:0000256" key="4">
    <source>
        <dbReference type="ARBA" id="ARBA00023163"/>
    </source>
</evidence>
<dbReference type="InterPro" id="IPR033896">
    <property type="entry name" value="MEF2-like_N"/>
</dbReference>
<keyword evidence="4" id="KW-0804">Transcription</keyword>
<dbReference type="PANTHER" id="PTHR11945">
    <property type="entry name" value="MADS BOX PROTEIN"/>
    <property type="match status" value="1"/>
</dbReference>
<evidence type="ECO:0000256" key="1">
    <source>
        <dbReference type="ARBA" id="ARBA00004123"/>
    </source>
</evidence>
<organism evidence="8 9">
    <name type="scientific">Dillenia turbinata</name>
    <dbReference type="NCBI Taxonomy" id="194707"/>
    <lineage>
        <taxon>Eukaryota</taxon>
        <taxon>Viridiplantae</taxon>
        <taxon>Streptophyta</taxon>
        <taxon>Embryophyta</taxon>
        <taxon>Tracheophyta</taxon>
        <taxon>Spermatophyta</taxon>
        <taxon>Magnoliopsida</taxon>
        <taxon>eudicotyledons</taxon>
        <taxon>Gunneridae</taxon>
        <taxon>Pentapetalae</taxon>
        <taxon>Dilleniales</taxon>
        <taxon>Dilleniaceae</taxon>
        <taxon>Dillenia</taxon>
    </lineage>
</organism>
<keyword evidence="3" id="KW-0238">DNA-binding</keyword>
<dbReference type="GO" id="GO:0000981">
    <property type="term" value="F:DNA-binding transcription factor activity, RNA polymerase II-specific"/>
    <property type="evidence" value="ECO:0007669"/>
    <property type="project" value="TreeGrafter"/>
</dbReference>
<evidence type="ECO:0000313" key="8">
    <source>
        <dbReference type="EMBL" id="KAK6912354.1"/>
    </source>
</evidence>
<name>A0AAN8UE48_9MAGN</name>
<dbReference type="PROSITE" id="PS50066">
    <property type="entry name" value="MADS_BOX_2"/>
    <property type="match status" value="1"/>
</dbReference>
<dbReference type="GO" id="GO:0045944">
    <property type="term" value="P:positive regulation of transcription by RNA polymerase II"/>
    <property type="evidence" value="ECO:0007669"/>
    <property type="project" value="InterPro"/>
</dbReference>
<keyword evidence="9" id="KW-1185">Reference proteome</keyword>
<sequence length="167" mass="18754">MVRKPSLGRQKIEIAKIEKKNHLQVTFSKRRSGLFKKAGELCTLCGVEVVIIVFSPAEKAFSFGHPDVDSIVNRFLSRNTTPQGSNGAVQMGEAHRSANVRELNMQLTQILNQLEAEKKRGEALNEMVKASIGQRWWEAPVEELSVQELEQLNASLQELKKECHKAS</sequence>
<dbReference type="EMBL" id="JBAMMX010000027">
    <property type="protein sequence ID" value="KAK6912354.1"/>
    <property type="molecule type" value="Genomic_DNA"/>
</dbReference>
<evidence type="ECO:0000313" key="9">
    <source>
        <dbReference type="Proteomes" id="UP001370490"/>
    </source>
</evidence>
<dbReference type="InterPro" id="IPR002100">
    <property type="entry name" value="TF_MADSbox"/>
</dbReference>
<dbReference type="Gene3D" id="3.40.1810.10">
    <property type="entry name" value="Transcription factor, MADS-box"/>
    <property type="match status" value="1"/>
</dbReference>
<keyword evidence="5" id="KW-0539">Nucleus</keyword>
<evidence type="ECO:0000256" key="3">
    <source>
        <dbReference type="ARBA" id="ARBA00023125"/>
    </source>
</evidence>
<dbReference type="Proteomes" id="UP001370490">
    <property type="component" value="Unassembled WGS sequence"/>
</dbReference>
<comment type="caution">
    <text evidence="8">The sequence shown here is derived from an EMBL/GenBank/DDBJ whole genome shotgun (WGS) entry which is preliminary data.</text>
</comment>
<dbReference type="PRINTS" id="PR00404">
    <property type="entry name" value="MADSDOMAIN"/>
</dbReference>
<keyword evidence="6" id="KW-0175">Coiled coil</keyword>
<dbReference type="GO" id="GO:0000978">
    <property type="term" value="F:RNA polymerase II cis-regulatory region sequence-specific DNA binding"/>
    <property type="evidence" value="ECO:0007669"/>
    <property type="project" value="TreeGrafter"/>
</dbReference>
<dbReference type="InterPro" id="IPR036879">
    <property type="entry name" value="TF_MADSbox_sf"/>
</dbReference>
<evidence type="ECO:0000256" key="5">
    <source>
        <dbReference type="ARBA" id="ARBA00023242"/>
    </source>
</evidence>
<dbReference type="SMART" id="SM00432">
    <property type="entry name" value="MADS"/>
    <property type="match status" value="1"/>
</dbReference>
<dbReference type="PANTHER" id="PTHR11945:SF629">
    <property type="entry name" value="OS02G0164450 PROTEIN"/>
    <property type="match status" value="1"/>
</dbReference>
<dbReference type="AlphaFoldDB" id="A0AAN8UE48"/>
<reference evidence="8 9" key="1">
    <citation type="submission" date="2023-12" db="EMBL/GenBank/DDBJ databases">
        <title>A high-quality genome assembly for Dillenia turbinata (Dilleniales).</title>
        <authorList>
            <person name="Chanderbali A."/>
        </authorList>
    </citation>
    <scope>NUCLEOTIDE SEQUENCE [LARGE SCALE GENOMIC DNA]</scope>
    <source>
        <strain evidence="8">LSX21</strain>
        <tissue evidence="8">Leaf</tissue>
    </source>
</reference>
<evidence type="ECO:0000256" key="2">
    <source>
        <dbReference type="ARBA" id="ARBA00023015"/>
    </source>
</evidence>
<comment type="subcellular location">
    <subcellularLocation>
        <location evidence="1">Nucleus</location>
    </subcellularLocation>
</comment>
<gene>
    <name evidence="8" type="ORF">RJ641_021955</name>
</gene>
<dbReference type="CDD" id="cd00265">
    <property type="entry name" value="MADS_MEF2_like"/>
    <property type="match status" value="1"/>
</dbReference>
<dbReference type="Gene3D" id="6.10.140.920">
    <property type="match status" value="1"/>
</dbReference>
<proteinExistence type="predicted"/>
<dbReference type="GO" id="GO:0046983">
    <property type="term" value="F:protein dimerization activity"/>
    <property type="evidence" value="ECO:0007669"/>
    <property type="project" value="InterPro"/>
</dbReference>
<dbReference type="FunFam" id="3.40.1810.10:FF:000006">
    <property type="entry name" value="Agamous-like MADS-box protein AGL62"/>
    <property type="match status" value="1"/>
</dbReference>
<dbReference type="SUPFAM" id="SSF55455">
    <property type="entry name" value="SRF-like"/>
    <property type="match status" value="1"/>
</dbReference>
<dbReference type="Pfam" id="PF00319">
    <property type="entry name" value="SRF-TF"/>
    <property type="match status" value="1"/>
</dbReference>
<dbReference type="GO" id="GO:0005634">
    <property type="term" value="C:nucleus"/>
    <property type="evidence" value="ECO:0007669"/>
    <property type="project" value="UniProtKB-SubCell"/>
</dbReference>
<evidence type="ECO:0000256" key="6">
    <source>
        <dbReference type="SAM" id="Coils"/>
    </source>
</evidence>
<accession>A0AAN8UE48</accession>
<protein>
    <submittedName>
        <fullName evidence="8">Transcription factor, MADS-box</fullName>
    </submittedName>
</protein>
<evidence type="ECO:0000259" key="7">
    <source>
        <dbReference type="PROSITE" id="PS50066"/>
    </source>
</evidence>
<keyword evidence="2" id="KW-0805">Transcription regulation</keyword>
<feature type="coiled-coil region" evidence="6">
    <location>
        <begin position="97"/>
        <end position="166"/>
    </location>
</feature>
<feature type="domain" description="MADS-box" evidence="7">
    <location>
        <begin position="7"/>
        <end position="67"/>
    </location>
</feature>